<sequence>MTQRWFVRGDIDGFFGLFIDNLLQLMVIAVLGPLVSGLPSELITGRILPGAAVSILIGNLLYAWQARRLMRESGRTDVTALPYGINTPSLLAFLFLIMGPIYQETGNSTLAWQAGLLACLLSGIMETAGAFVGDWMRRHTPRAALLSALAGVAITFIAMGFTFQIFASPAIALLPMLIILISYASHVRLPLGIPAGLVAVLVGTGLAWVLRAFGFIYFEPSVEPYRLVLYPPIPAVGEILAVLRGPMGWRFLSVIVPMGLFNVIGSLQNLESAEAAGDRYPTRSSLLINGIGSLTAALFGSAFPTTIYIGHPGWKAMGARAGYSILNGAIIAALCLLGGVTLILRFIPIESTLGILLWIGIIMTAQAFQEVPKRHTLAVAFGLVPSLAAWALTLIETSVQKAGKTLFEAAPAFGRDLHIHGIIALSQGFLLSSMILSAALVAVIEREFLKAVVWTVIAAGLSMIGLIHAFELVPSGVQNKFGIAAAPEFALMYGLSSLFLLMLHLSNSWRRR</sequence>
<keyword evidence="1" id="KW-0472">Membrane</keyword>
<feature type="transmembrane region" description="Helical" evidence="1">
    <location>
        <begin position="12"/>
        <end position="35"/>
    </location>
</feature>
<feature type="transmembrane region" description="Helical" evidence="1">
    <location>
        <begin position="287"/>
        <end position="309"/>
    </location>
</feature>
<dbReference type="EMBL" id="CABIKM010000005">
    <property type="protein sequence ID" value="VUZ83995.1"/>
    <property type="molecule type" value="Genomic_DNA"/>
</dbReference>
<organism evidence="2 3">
    <name type="scientific">Candidatus Methylomirabilis lanthanidiphila</name>
    <dbReference type="NCBI Taxonomy" id="2211376"/>
    <lineage>
        <taxon>Bacteria</taxon>
        <taxon>Candidatus Methylomirabilota</taxon>
        <taxon>Candidatus Methylomirabilia</taxon>
        <taxon>Candidatus Methylomirabilales</taxon>
        <taxon>Candidatus Methylomirabilaceae</taxon>
        <taxon>Candidatus Methylomirabilis</taxon>
    </lineage>
</organism>
<feature type="transmembrane region" description="Helical" evidence="1">
    <location>
        <begin position="110"/>
        <end position="131"/>
    </location>
</feature>
<evidence type="ECO:0000256" key="1">
    <source>
        <dbReference type="SAM" id="Phobius"/>
    </source>
</evidence>
<dbReference type="Proteomes" id="UP000334340">
    <property type="component" value="Unassembled WGS sequence"/>
</dbReference>
<feature type="transmembrane region" description="Helical" evidence="1">
    <location>
        <begin position="451"/>
        <end position="470"/>
    </location>
</feature>
<feature type="transmembrane region" description="Helical" evidence="1">
    <location>
        <begin position="346"/>
        <end position="365"/>
    </location>
</feature>
<protein>
    <submittedName>
        <fullName evidence="2">Permease</fullName>
    </submittedName>
</protein>
<accession>A0A564ZF86</accession>
<proteinExistence type="predicted"/>
<feature type="transmembrane region" description="Helical" evidence="1">
    <location>
        <begin position="78"/>
        <end position="98"/>
    </location>
</feature>
<feature type="transmembrane region" description="Helical" evidence="1">
    <location>
        <begin position="143"/>
        <end position="161"/>
    </location>
</feature>
<feature type="transmembrane region" description="Helical" evidence="1">
    <location>
        <begin position="321"/>
        <end position="340"/>
    </location>
</feature>
<dbReference type="PANTHER" id="PTHR31610">
    <property type="entry name" value="SLR0360 PROTEIN"/>
    <property type="match status" value="1"/>
</dbReference>
<gene>
    <name evidence="2" type="ORF">MELA_00357</name>
</gene>
<evidence type="ECO:0000313" key="3">
    <source>
        <dbReference type="Proteomes" id="UP000334340"/>
    </source>
</evidence>
<feature type="transmembrane region" description="Helical" evidence="1">
    <location>
        <begin position="482"/>
        <end position="503"/>
    </location>
</feature>
<feature type="transmembrane region" description="Helical" evidence="1">
    <location>
        <begin position="47"/>
        <end position="66"/>
    </location>
</feature>
<feature type="transmembrane region" description="Helical" evidence="1">
    <location>
        <begin position="197"/>
        <end position="218"/>
    </location>
</feature>
<dbReference type="PANTHER" id="PTHR31610:SF0">
    <property type="entry name" value="SLC26A_SULP TRANSPORTER DOMAIN-CONTAINING PROTEIN"/>
    <property type="match status" value="1"/>
</dbReference>
<reference evidence="2 3" key="1">
    <citation type="submission" date="2019-07" db="EMBL/GenBank/DDBJ databases">
        <authorList>
            <person name="Cremers G."/>
        </authorList>
    </citation>
    <scope>NUCLEOTIDE SEQUENCE [LARGE SCALE GENOMIC DNA]</scope>
</reference>
<feature type="transmembrane region" description="Helical" evidence="1">
    <location>
        <begin position="167"/>
        <end position="185"/>
    </location>
</feature>
<keyword evidence="1" id="KW-1133">Transmembrane helix</keyword>
<keyword evidence="3" id="KW-1185">Reference proteome</keyword>
<evidence type="ECO:0000313" key="2">
    <source>
        <dbReference type="EMBL" id="VUZ83995.1"/>
    </source>
</evidence>
<name>A0A564ZF86_9BACT</name>
<feature type="transmembrane region" description="Helical" evidence="1">
    <location>
        <begin position="419"/>
        <end position="444"/>
    </location>
</feature>
<keyword evidence="1" id="KW-0812">Transmembrane</keyword>
<dbReference type="AlphaFoldDB" id="A0A564ZF86"/>
<feature type="transmembrane region" description="Helical" evidence="1">
    <location>
        <begin position="249"/>
        <end position="267"/>
    </location>
</feature>